<feature type="domain" description="Thioredoxin" evidence="1">
    <location>
        <begin position="51"/>
        <end position="119"/>
    </location>
</feature>
<dbReference type="AlphaFoldDB" id="A0A2X0M3V3"/>
<reference evidence="2 3" key="1">
    <citation type="submission" date="2016-11" db="EMBL/GenBank/DDBJ databases">
        <authorList>
            <person name="Jaros S."/>
            <person name="Januszkiewicz K."/>
            <person name="Wedrychowicz H."/>
        </authorList>
    </citation>
    <scope>NUCLEOTIDE SEQUENCE [LARGE SCALE GENOMIC DNA]</scope>
</reference>
<dbReference type="PANTHER" id="PTHR10438:SF469">
    <property type="entry name" value="THIOREDOXIN"/>
    <property type="match status" value="1"/>
</dbReference>
<keyword evidence="3" id="KW-1185">Reference proteome</keyword>
<evidence type="ECO:0000313" key="2">
    <source>
        <dbReference type="EMBL" id="SGY48019.1"/>
    </source>
</evidence>
<dbReference type="InterPro" id="IPR013766">
    <property type="entry name" value="Thioredoxin_domain"/>
</dbReference>
<organism evidence="2 3">
    <name type="scientific">Microbotryum silenes-dioicae</name>
    <dbReference type="NCBI Taxonomy" id="796604"/>
    <lineage>
        <taxon>Eukaryota</taxon>
        <taxon>Fungi</taxon>
        <taxon>Dikarya</taxon>
        <taxon>Basidiomycota</taxon>
        <taxon>Pucciniomycotina</taxon>
        <taxon>Microbotryomycetes</taxon>
        <taxon>Microbotryales</taxon>
        <taxon>Microbotryaceae</taxon>
        <taxon>Microbotryum</taxon>
    </lineage>
</organism>
<accession>A0A2X0M3V3</accession>
<dbReference type="CDD" id="cd02947">
    <property type="entry name" value="TRX_family"/>
    <property type="match status" value="1"/>
</dbReference>
<evidence type="ECO:0000259" key="1">
    <source>
        <dbReference type="Pfam" id="PF00085"/>
    </source>
</evidence>
<gene>
    <name evidence="2" type="primary">BQ5605_C001g00603</name>
    <name evidence="2" type="ORF">BQ5605_C001G00603</name>
</gene>
<name>A0A2X0M3V3_9BASI</name>
<sequence>MSDDLVKAIESLAEFKKIINTDKIVVIDFWATCMFSHEEVRVSVEMPAGHGPCKVISPVFEQLEEEHTNLEFYKVDVEAQEEITHECAIKAMPTFMFFQKGEKKGTVVGAAKDKLFAALQMHSESA</sequence>
<dbReference type="InterPro" id="IPR050620">
    <property type="entry name" value="Thioredoxin_H-type-like"/>
</dbReference>
<dbReference type="STRING" id="796604.A0A2X0M3V3"/>
<dbReference type="SUPFAM" id="SSF52833">
    <property type="entry name" value="Thioredoxin-like"/>
    <property type="match status" value="1"/>
</dbReference>
<evidence type="ECO:0000313" key="3">
    <source>
        <dbReference type="Proteomes" id="UP000249464"/>
    </source>
</evidence>
<dbReference type="Proteomes" id="UP000249464">
    <property type="component" value="Unassembled WGS sequence"/>
</dbReference>
<dbReference type="EMBL" id="FQNC01000043">
    <property type="protein sequence ID" value="SGY48019.1"/>
    <property type="molecule type" value="Genomic_DNA"/>
</dbReference>
<dbReference type="InterPro" id="IPR036249">
    <property type="entry name" value="Thioredoxin-like_sf"/>
</dbReference>
<dbReference type="Pfam" id="PF00085">
    <property type="entry name" value="Thioredoxin"/>
    <property type="match status" value="1"/>
</dbReference>
<protein>
    <submittedName>
        <fullName evidence="2">BQ5605_C001g00603 protein</fullName>
    </submittedName>
</protein>
<dbReference type="PANTHER" id="PTHR10438">
    <property type="entry name" value="THIOREDOXIN"/>
    <property type="match status" value="1"/>
</dbReference>
<dbReference type="Gene3D" id="3.40.30.10">
    <property type="entry name" value="Glutaredoxin"/>
    <property type="match status" value="1"/>
</dbReference>
<proteinExistence type="predicted"/>